<protein>
    <submittedName>
        <fullName evidence="2">Carbohydrate esterase</fullName>
    </submittedName>
</protein>
<dbReference type="EMBL" id="JAANAS010000032">
    <property type="protein sequence ID" value="NGZ89169.1"/>
    <property type="molecule type" value="Genomic_DNA"/>
</dbReference>
<comment type="caution">
    <text evidence="2">The sequence shown here is derived from an EMBL/GenBank/DDBJ whole genome shotgun (WGS) entry which is preliminary data.</text>
</comment>
<dbReference type="AlphaFoldDB" id="A0A967ABF0"/>
<accession>A0A967ABF0</accession>
<evidence type="ECO:0000313" key="2">
    <source>
        <dbReference type="EMBL" id="NGZ89169.1"/>
    </source>
</evidence>
<dbReference type="Proteomes" id="UP000643701">
    <property type="component" value="Unassembled WGS sequence"/>
</dbReference>
<organism evidence="2 3">
    <name type="scientific">Psychroflexus maritimus</name>
    <dbReference type="NCBI Taxonomy" id="2714865"/>
    <lineage>
        <taxon>Bacteria</taxon>
        <taxon>Pseudomonadati</taxon>
        <taxon>Bacteroidota</taxon>
        <taxon>Flavobacteriia</taxon>
        <taxon>Flavobacteriales</taxon>
        <taxon>Flavobacteriaceae</taxon>
        <taxon>Psychroflexus</taxon>
    </lineage>
</organism>
<dbReference type="RefSeq" id="WP_166399435.1">
    <property type="nucleotide sequence ID" value="NZ_JAANAS010000032.1"/>
</dbReference>
<dbReference type="InterPro" id="IPR054297">
    <property type="entry name" value="DUF7033"/>
</dbReference>
<evidence type="ECO:0000313" key="3">
    <source>
        <dbReference type="Proteomes" id="UP000643701"/>
    </source>
</evidence>
<keyword evidence="3" id="KW-1185">Reference proteome</keyword>
<feature type="domain" description="DUF7033" evidence="1">
    <location>
        <begin position="100"/>
        <end position="187"/>
    </location>
</feature>
<name>A0A967ABF0_9FLAO</name>
<sequence>MPINQILVFTPQLNSRIQYTFDHLLHQVLGFELQYTYKIEEFVAYDGPKFSYGKNPLGGELFVEEFGLLNEHGFEDIDINVSDWGGLPCFFRVSEQSEVEFDFFSATFYLISRYEEYQPYVKDDDEGFPIEESLAFKNGFLHLPLVDLYAHKFFKILKNKFEVLKLPKKLSKTNIIFAVESAFAYQEKSFFRQVGGAFYDLYHLNVNKLWERIQVNFKFKKDPYNVFEELRKLKNKSEYKFIFLFQLSDFSVKNRNINHNKRTYQHLIKSVGDHFTTGMLIGYDALKQAAILIEEKKRWEGIAKVDLKVTGNKKYSLNFPDAYINLGKMGVKSDYSLGYPKHIGFRASTSTAFKFYDLDLEQATPLTIHPCVFNSEILQHQELEQVKHQLYMLRKSSKKVRGEFNLLMENSDYTSASIKKLLKGILKNEEK</sequence>
<reference evidence="2" key="1">
    <citation type="submission" date="2020-03" db="EMBL/GenBank/DDBJ databases">
        <title>Psychroflexus Maritimus sp. nov., isolate from marine sediment.</title>
        <authorList>
            <person name="Zhong Y.-L."/>
        </authorList>
    </citation>
    <scope>NUCLEOTIDE SEQUENCE</scope>
    <source>
        <strain evidence="2">C1</strain>
    </source>
</reference>
<proteinExistence type="predicted"/>
<dbReference type="Pfam" id="PF23019">
    <property type="entry name" value="DUF7033"/>
    <property type="match status" value="1"/>
</dbReference>
<gene>
    <name evidence="2" type="ORF">G7034_02775</name>
</gene>
<evidence type="ECO:0000259" key="1">
    <source>
        <dbReference type="Pfam" id="PF23019"/>
    </source>
</evidence>